<feature type="compositionally biased region" description="Basic and acidic residues" evidence="1">
    <location>
        <begin position="45"/>
        <end position="60"/>
    </location>
</feature>
<feature type="region of interest" description="Disordered" evidence="1">
    <location>
        <begin position="196"/>
        <end position="220"/>
    </location>
</feature>
<dbReference type="OrthoDB" id="10401691at2759"/>
<proteinExistence type="predicted"/>
<evidence type="ECO:0000313" key="2">
    <source>
        <dbReference type="EMBL" id="OMJ09884.1"/>
    </source>
</evidence>
<sequence>MQDLKFIFNSSKAELPPVSAVPKPDDSKSEATEDQTSTEPVEGPKNIKDTEASTKEEAVKAKSSTINRLRGTVGLKKPSASSLIAAEIPSSPIEKVSSGDDTESNSSIGDNNLPKIKRTTRSTINSVDLSDVSLDSVMSSPMEVKKEFITPNPSPKNDSDGYIPPSEHELMAAKARMGQISQQKFNKFVLNIDKAPSGSSRAVVEPETEAEHHDISDIEF</sequence>
<reference evidence="3" key="1">
    <citation type="submission" date="2017-01" db="EMBL/GenBank/DDBJ databases">
        <authorList>
            <person name="Wang Y."/>
            <person name="White M."/>
            <person name="Kvist S."/>
            <person name="Moncalvo J.-M."/>
        </authorList>
    </citation>
    <scope>NUCLEOTIDE SEQUENCE [LARGE SCALE GENOMIC DNA]</scope>
    <source>
        <strain evidence="3">ID-206-W2</strain>
    </source>
</reference>
<gene>
    <name evidence="2" type="ORF">AYI69_g10469</name>
</gene>
<accession>A0A1R1X5J7</accession>
<dbReference type="EMBL" id="LSSM01006876">
    <property type="protein sequence ID" value="OMJ09884.1"/>
    <property type="molecule type" value="Genomic_DNA"/>
</dbReference>
<dbReference type="Proteomes" id="UP000187429">
    <property type="component" value="Unassembled WGS sequence"/>
</dbReference>
<dbReference type="AlphaFoldDB" id="A0A1R1X5J7"/>
<comment type="caution">
    <text evidence="2">The sequence shown here is derived from an EMBL/GenBank/DDBJ whole genome shotgun (WGS) entry which is preliminary data.</text>
</comment>
<evidence type="ECO:0000313" key="3">
    <source>
        <dbReference type="Proteomes" id="UP000187429"/>
    </source>
</evidence>
<feature type="compositionally biased region" description="Basic and acidic residues" evidence="1">
    <location>
        <begin position="209"/>
        <end position="220"/>
    </location>
</feature>
<name>A0A1R1X5J7_9FUNG</name>
<organism evidence="2 3">
    <name type="scientific">Smittium culicis</name>
    <dbReference type="NCBI Taxonomy" id="133412"/>
    <lineage>
        <taxon>Eukaryota</taxon>
        <taxon>Fungi</taxon>
        <taxon>Fungi incertae sedis</taxon>
        <taxon>Zoopagomycota</taxon>
        <taxon>Kickxellomycotina</taxon>
        <taxon>Harpellomycetes</taxon>
        <taxon>Harpellales</taxon>
        <taxon>Legeriomycetaceae</taxon>
        <taxon>Smittium</taxon>
    </lineage>
</organism>
<keyword evidence="3" id="KW-1185">Reference proteome</keyword>
<evidence type="ECO:0000256" key="1">
    <source>
        <dbReference type="SAM" id="MobiDB-lite"/>
    </source>
</evidence>
<feature type="region of interest" description="Disordered" evidence="1">
    <location>
        <begin position="1"/>
        <end position="115"/>
    </location>
</feature>
<protein>
    <submittedName>
        <fullName evidence="2">Uncharacterized protein</fullName>
    </submittedName>
</protein>